<dbReference type="GO" id="GO:0016316">
    <property type="term" value="F:phosphatidylinositol-3,4-bisphosphate 4-phosphatase activity"/>
    <property type="evidence" value="ECO:0007669"/>
    <property type="project" value="InterPro"/>
</dbReference>
<dbReference type="GeneID" id="25562214"/>
<feature type="compositionally biased region" description="Basic residues" evidence="3">
    <location>
        <begin position="159"/>
        <end position="175"/>
    </location>
</feature>
<dbReference type="STRING" id="461836.A0A0L0D5A0"/>
<dbReference type="InterPro" id="IPR039034">
    <property type="entry name" value="INPP4"/>
</dbReference>
<dbReference type="eggNOG" id="KOG4428">
    <property type="taxonomic scope" value="Eukaryota"/>
</dbReference>
<feature type="compositionally biased region" description="Gly residues" evidence="3">
    <location>
        <begin position="1"/>
        <end position="11"/>
    </location>
</feature>
<sequence>MAGDDTWGGGDAPHPGSPHLGSPGLRVERKRTWVDGAALHVKVARRKSFVTTESIAAVAQAAEDQQVGCLACWMADTQHLLDRWSERLARLRGETLPSVPPAFVSGSIRVWLVVELKGLDPGLVPGKRRDGAFVEIVTNPEALLASGTDGQVAGNGSSKGKKKSKSKDKSKKSSRRPSIDPSLVSPSPLRHGSSDRQVAGLSPAISGGGSSCLPSTAAAAGQVFAQTELRTWDALAASGKFEVSLYIDLPLAETSMGKTLVSVCCGSEDKVLEPMMGGERVATGAVSVSNLLKTGALSIRLDVGGATRGRPFCFARLAVVQLGRVPSSKATVAQSYVFESEADEPVLVSETLLPSPFAFSVPKALLGVYAARHVDEARQLLALVETQLVGAVEAGPPRELDQADVNRVDNHVTYLESVLAPCLKVSNADTEVAFKPSTTKSDPALRFVATNMQVMEMMVKVRGSPLARFSMVTCGAPAAHVYGYGKNAGILELREKAAAEALNVSSDKAALKVEKMAWRARLRTEAAFAQAVSALVTVFAESVNAALRADVSPLGPDEATLLDIMAEHGYLVQFESLLSTSGKESVMLSDMAAVVERLATVSFRIVPVARPGAVVPGSAADVGSGVVGDDDDAESVRAEVAASLAACDLSIFATDPQVSHLATERKRTASDAMYGDDDSDDDADANLLSTLLASDSDDLAELSASDTPRSGSDECDGGDGPSILVAEASDGSASSDGDSSELPWHDELTLERRVELMATLASAFGSSSEAEDRASVVENEAYSLSASLEEYIEAMVHHSARAMVMNRLRSDKSAPADSSEHPASGQELGASSLRSRSPAMKSPRGLRRTPPPGSELLARGRGATESAEPVVVDVKSLRRRQRRQARVAAKAQAAYAPPAPLTQLPDQLFLDTTQTKIVDERDERFQAAPSTLAQAPDAMTDLVGLLPDSVQIEEDEASGGLVVSLLAVYDPQLVTLPARVMAGDVIRVVPVLFSQGINEMQTMSNLLGGAQQQQDINEHNLRKLQRYFRKTVLLQRGAFPNYDYGTPATKIYSLLATIHRTVKLGKSSKSSALLQRVADVVRMLGGGRVTSCKSAKDRTSMSSTLEHARILASQYGANEVRATAAVMRCYGVRRMNAELNAGKRAYAFNRFQALLLPSAYKPPKSATASKVQS</sequence>
<feature type="compositionally biased region" description="Low complexity" evidence="3">
    <location>
        <begin position="13"/>
        <end position="25"/>
    </location>
</feature>
<keyword evidence="2" id="KW-0443">Lipid metabolism</keyword>
<dbReference type="AlphaFoldDB" id="A0A0L0D5A0"/>
<feature type="compositionally biased region" description="Basic and acidic residues" evidence="3">
    <location>
        <begin position="810"/>
        <end position="820"/>
    </location>
</feature>
<evidence type="ECO:0000256" key="3">
    <source>
        <dbReference type="SAM" id="MobiDB-lite"/>
    </source>
</evidence>
<dbReference type="GO" id="GO:0005737">
    <property type="term" value="C:cytoplasm"/>
    <property type="evidence" value="ECO:0007669"/>
    <property type="project" value="TreeGrafter"/>
</dbReference>
<reference evidence="4 5" key="1">
    <citation type="submission" date="2010-05" db="EMBL/GenBank/DDBJ databases">
        <title>The Genome Sequence of Thecamonas trahens ATCC 50062.</title>
        <authorList>
            <consortium name="The Broad Institute Genome Sequencing Platform"/>
            <person name="Russ C."/>
            <person name="Cuomo C."/>
            <person name="Shea T."/>
            <person name="Young S.K."/>
            <person name="Zeng Q."/>
            <person name="Koehrsen M."/>
            <person name="Haas B."/>
            <person name="Borodovsky M."/>
            <person name="Guigo R."/>
            <person name="Alvarado L."/>
            <person name="Berlin A."/>
            <person name="Bochicchio J."/>
            <person name="Borenstein D."/>
            <person name="Chapman S."/>
            <person name="Chen Z."/>
            <person name="Freedman E."/>
            <person name="Gellesch M."/>
            <person name="Goldberg J."/>
            <person name="Griggs A."/>
            <person name="Gujja S."/>
            <person name="Heilman E."/>
            <person name="Heiman D."/>
            <person name="Hepburn T."/>
            <person name="Howarth C."/>
            <person name="Jen D."/>
            <person name="Larson L."/>
            <person name="Mehta T."/>
            <person name="Park D."/>
            <person name="Pearson M."/>
            <person name="Roberts A."/>
            <person name="Saif S."/>
            <person name="Shenoy N."/>
            <person name="Sisk P."/>
            <person name="Stolte C."/>
            <person name="Sykes S."/>
            <person name="Thomson T."/>
            <person name="Walk T."/>
            <person name="White J."/>
            <person name="Yandava C."/>
            <person name="Burger G."/>
            <person name="Gray M.W."/>
            <person name="Holland P.W.H."/>
            <person name="King N."/>
            <person name="Lang F.B.F."/>
            <person name="Roger A.J."/>
            <person name="Ruiz-Trillo I."/>
            <person name="Lander E."/>
            <person name="Nusbaum C."/>
        </authorList>
    </citation>
    <scope>NUCLEOTIDE SEQUENCE [LARGE SCALE GENOMIC DNA]</scope>
    <source>
        <strain evidence="4 5">ATCC 50062</strain>
    </source>
</reference>
<accession>A0A0L0D5A0</accession>
<evidence type="ECO:0000256" key="2">
    <source>
        <dbReference type="ARBA" id="ARBA00023098"/>
    </source>
</evidence>
<organism evidence="4 5">
    <name type="scientific">Thecamonas trahens ATCC 50062</name>
    <dbReference type="NCBI Taxonomy" id="461836"/>
    <lineage>
        <taxon>Eukaryota</taxon>
        <taxon>Apusozoa</taxon>
        <taxon>Apusomonadida</taxon>
        <taxon>Apusomonadidae</taxon>
        <taxon>Thecamonas</taxon>
    </lineage>
</organism>
<dbReference type="PANTHER" id="PTHR12187:SF11">
    <property type="entry name" value="PHOSPHATIDYLINOSITOL-3,4-BISPHOSPHATE 4-PHOSPHATASE"/>
    <property type="match status" value="1"/>
</dbReference>
<feature type="region of interest" description="Disordered" evidence="3">
    <location>
        <begin position="698"/>
        <end position="743"/>
    </location>
</feature>
<evidence type="ECO:0000313" key="4">
    <source>
        <dbReference type="EMBL" id="KNC47519.1"/>
    </source>
</evidence>
<keyword evidence="1" id="KW-0378">Hydrolase</keyword>
<keyword evidence="5" id="KW-1185">Reference proteome</keyword>
<dbReference type="PANTHER" id="PTHR12187">
    <property type="entry name" value="AGAP000124-PA"/>
    <property type="match status" value="1"/>
</dbReference>
<dbReference type="EMBL" id="GL349447">
    <property type="protein sequence ID" value="KNC47519.1"/>
    <property type="molecule type" value="Genomic_DNA"/>
</dbReference>
<evidence type="ECO:0000313" key="5">
    <source>
        <dbReference type="Proteomes" id="UP000054408"/>
    </source>
</evidence>
<gene>
    <name evidence="4" type="ORF">AMSG_02539</name>
</gene>
<evidence type="ECO:0000256" key="1">
    <source>
        <dbReference type="ARBA" id="ARBA00022801"/>
    </source>
</evidence>
<feature type="compositionally biased region" description="Low complexity" evidence="3">
    <location>
        <begin position="726"/>
        <end position="741"/>
    </location>
</feature>
<dbReference type="OrthoDB" id="159395at2759"/>
<feature type="region of interest" description="Disordered" evidence="3">
    <location>
        <begin position="1"/>
        <end position="25"/>
    </location>
</feature>
<dbReference type="Proteomes" id="UP000054408">
    <property type="component" value="Unassembled WGS sequence"/>
</dbReference>
<proteinExistence type="predicted"/>
<dbReference type="RefSeq" id="XP_013759453.1">
    <property type="nucleotide sequence ID" value="XM_013903999.1"/>
</dbReference>
<feature type="region of interest" description="Disordered" evidence="3">
    <location>
        <begin position="660"/>
        <end position="681"/>
    </location>
</feature>
<feature type="region of interest" description="Disordered" evidence="3">
    <location>
        <begin position="810"/>
        <end position="868"/>
    </location>
</feature>
<protein>
    <submittedName>
        <fullName evidence="4">Uncharacterized protein</fullName>
    </submittedName>
</protein>
<feature type="region of interest" description="Disordered" evidence="3">
    <location>
        <begin position="147"/>
        <end position="201"/>
    </location>
</feature>
<name>A0A0L0D5A0_THETB</name>